<dbReference type="SMART" id="SM00848">
    <property type="entry name" value="Inhibitor_I29"/>
    <property type="match status" value="1"/>
</dbReference>
<dbReference type="GO" id="GO:0008234">
    <property type="term" value="F:cysteine-type peptidase activity"/>
    <property type="evidence" value="ECO:0007669"/>
    <property type="project" value="InterPro"/>
</dbReference>
<protein>
    <submittedName>
        <fullName evidence="5">Uncharacterized protein</fullName>
    </submittedName>
</protein>
<keyword evidence="6" id="KW-1185">Reference proteome</keyword>
<dbReference type="OrthoDB" id="65740at2759"/>
<sequence>MHHFSLILVFLGLSCSNAIEDPEFFEIVVDRDHPEKVYEAFEQFKIRYQRKYKDAEENQKRMQNFIKSYNTVGRLNLKSNESGYTSTFGINKFSDLSSKEFQQRLSNIAPSQKFRSAMKKASPFLKRHKRQVDELPDSVDLRYEKVNGRYIVGSIVKDQGSCACCWGFAVTAVAEAVYAANIGPFTYLSEQELCDCATPGSLGCTGGDLVWGTEYIMGRGLAASSTYKWDEHRANKSGMCISEENKRVLKEDKFDYYFADRYNAEEEIMAMLVQWKSPVAASFQSFTKVSKFPAFAVGNPFRSYSDGVLVQEDCDLKGPSFHAGAIVGYGSERDYFGRIQKYWIVRNSWGPYDWGNEDGYFKVIRGRDWCGIETIAAVGGRIADHTHA</sequence>
<dbReference type="EMBL" id="PDUG01000005">
    <property type="protein sequence ID" value="PIC30570.1"/>
    <property type="molecule type" value="Genomic_DNA"/>
</dbReference>
<dbReference type="InterPro" id="IPR013128">
    <property type="entry name" value="Peptidase_C1A"/>
</dbReference>
<comment type="similarity">
    <text evidence="1">Belongs to the peptidase C1 family.</text>
</comment>
<dbReference type="InterPro" id="IPR000668">
    <property type="entry name" value="Peptidase_C1A_C"/>
</dbReference>
<dbReference type="Pfam" id="PF00112">
    <property type="entry name" value="Peptidase_C1"/>
    <property type="match status" value="1"/>
</dbReference>
<accession>A0A2G5TTD4</accession>
<dbReference type="Gene3D" id="3.90.70.10">
    <property type="entry name" value="Cysteine proteinases"/>
    <property type="match status" value="1"/>
</dbReference>
<dbReference type="Proteomes" id="UP000230233">
    <property type="component" value="Chromosome V"/>
</dbReference>
<dbReference type="AlphaFoldDB" id="A0A2G5TTD4"/>
<keyword evidence="2" id="KW-0732">Signal</keyword>
<proteinExistence type="inferred from homology"/>
<evidence type="ECO:0000313" key="6">
    <source>
        <dbReference type="Proteomes" id="UP000230233"/>
    </source>
</evidence>
<dbReference type="SUPFAM" id="SSF54001">
    <property type="entry name" value="Cysteine proteinases"/>
    <property type="match status" value="1"/>
</dbReference>
<name>A0A2G5TTD4_9PELO</name>
<comment type="caution">
    <text evidence="5">The sequence shown here is derived from an EMBL/GenBank/DDBJ whole genome shotgun (WGS) entry which is preliminary data.</text>
</comment>
<evidence type="ECO:0000313" key="5">
    <source>
        <dbReference type="EMBL" id="PIC30570.1"/>
    </source>
</evidence>
<dbReference type="GO" id="GO:0006508">
    <property type="term" value="P:proteolysis"/>
    <property type="evidence" value="ECO:0007669"/>
    <property type="project" value="InterPro"/>
</dbReference>
<feature type="signal peptide" evidence="2">
    <location>
        <begin position="1"/>
        <end position="18"/>
    </location>
</feature>
<feature type="chain" id="PRO_5018719052" evidence="2">
    <location>
        <begin position="19"/>
        <end position="388"/>
    </location>
</feature>
<dbReference type="FunFam" id="3.90.70.10:FF:000103">
    <property type="entry name" value="Hypothetical LOC496748"/>
    <property type="match status" value="1"/>
</dbReference>
<feature type="domain" description="Peptidase C1A papain C-terminal" evidence="3">
    <location>
        <begin position="135"/>
        <end position="381"/>
    </location>
</feature>
<reference evidence="6" key="1">
    <citation type="submission" date="2017-10" db="EMBL/GenBank/DDBJ databases">
        <title>Rapid genome shrinkage in a self-fertile nematode reveals novel sperm competition proteins.</title>
        <authorList>
            <person name="Yin D."/>
            <person name="Schwarz E.M."/>
            <person name="Thomas C.G."/>
            <person name="Felde R.L."/>
            <person name="Korf I.F."/>
            <person name="Cutter A.D."/>
            <person name="Schartner C.M."/>
            <person name="Ralston E.J."/>
            <person name="Meyer B.J."/>
            <person name="Haag E.S."/>
        </authorList>
    </citation>
    <scope>NUCLEOTIDE SEQUENCE [LARGE SCALE GENOMIC DNA]</scope>
    <source>
        <strain evidence="6">JU1422</strain>
    </source>
</reference>
<evidence type="ECO:0000256" key="1">
    <source>
        <dbReference type="ARBA" id="ARBA00008455"/>
    </source>
</evidence>
<feature type="domain" description="Cathepsin propeptide inhibitor" evidence="4">
    <location>
        <begin position="41"/>
        <end position="101"/>
    </location>
</feature>
<dbReference type="STRING" id="1611254.A0A2G5TTD4"/>
<organism evidence="5 6">
    <name type="scientific">Caenorhabditis nigoni</name>
    <dbReference type="NCBI Taxonomy" id="1611254"/>
    <lineage>
        <taxon>Eukaryota</taxon>
        <taxon>Metazoa</taxon>
        <taxon>Ecdysozoa</taxon>
        <taxon>Nematoda</taxon>
        <taxon>Chromadorea</taxon>
        <taxon>Rhabditida</taxon>
        <taxon>Rhabditina</taxon>
        <taxon>Rhabditomorpha</taxon>
        <taxon>Rhabditoidea</taxon>
        <taxon>Rhabditidae</taxon>
        <taxon>Peloderinae</taxon>
        <taxon>Caenorhabditis</taxon>
    </lineage>
</organism>
<dbReference type="SMART" id="SM00645">
    <property type="entry name" value="Pept_C1"/>
    <property type="match status" value="1"/>
</dbReference>
<gene>
    <name evidence="5" type="primary">Cnig_chr_V.g21768</name>
    <name evidence="5" type="ORF">B9Z55_021768</name>
</gene>
<dbReference type="InterPro" id="IPR038765">
    <property type="entry name" value="Papain-like_cys_pep_sf"/>
</dbReference>
<dbReference type="PRINTS" id="PR00705">
    <property type="entry name" value="PAPAIN"/>
</dbReference>
<evidence type="ECO:0000259" key="4">
    <source>
        <dbReference type="SMART" id="SM00848"/>
    </source>
</evidence>
<dbReference type="CDD" id="cd02248">
    <property type="entry name" value="Peptidase_C1A"/>
    <property type="match status" value="1"/>
</dbReference>
<evidence type="ECO:0000259" key="3">
    <source>
        <dbReference type="SMART" id="SM00645"/>
    </source>
</evidence>
<dbReference type="InterPro" id="IPR013201">
    <property type="entry name" value="Prot_inhib_I29"/>
</dbReference>
<dbReference type="InterPro" id="IPR039417">
    <property type="entry name" value="Peptidase_C1A_papain-like"/>
</dbReference>
<evidence type="ECO:0000256" key="2">
    <source>
        <dbReference type="SAM" id="SignalP"/>
    </source>
</evidence>
<dbReference type="PANTHER" id="PTHR12411">
    <property type="entry name" value="CYSTEINE PROTEASE FAMILY C1-RELATED"/>
    <property type="match status" value="1"/>
</dbReference>
<dbReference type="Pfam" id="PF08246">
    <property type="entry name" value="Inhibitor_I29"/>
    <property type="match status" value="1"/>
</dbReference>